<gene>
    <name evidence="3" type="ORF">LSAA_1704</name>
</gene>
<reference evidence="3" key="1">
    <citation type="submission" date="2021-02" db="EMBL/GenBank/DDBJ databases">
        <authorList>
            <person name="Bekaert M."/>
        </authorList>
    </citation>
    <scope>NUCLEOTIDE SEQUENCE</scope>
    <source>
        <strain evidence="3">IoA-00</strain>
    </source>
</reference>
<dbReference type="InterPro" id="IPR016187">
    <property type="entry name" value="CTDL_fold"/>
</dbReference>
<comment type="caution">
    <text evidence="1">Lacks conserved residue(s) required for the propagation of feature annotation.</text>
</comment>
<dbReference type="AlphaFoldDB" id="A0A7R8CAS1"/>
<dbReference type="SUPFAM" id="SSF56436">
    <property type="entry name" value="C-type lectin-like"/>
    <property type="match status" value="1"/>
</dbReference>
<feature type="compositionally biased region" description="Low complexity" evidence="2">
    <location>
        <begin position="446"/>
        <end position="502"/>
    </location>
</feature>
<evidence type="ECO:0000313" key="4">
    <source>
        <dbReference type="Proteomes" id="UP000675881"/>
    </source>
</evidence>
<evidence type="ECO:0000313" key="3">
    <source>
        <dbReference type="EMBL" id="CAF2749610.1"/>
    </source>
</evidence>
<dbReference type="Gene3D" id="2.10.25.10">
    <property type="entry name" value="Laminin"/>
    <property type="match status" value="1"/>
</dbReference>
<feature type="compositionally biased region" description="Acidic residues" evidence="2">
    <location>
        <begin position="131"/>
        <end position="151"/>
    </location>
</feature>
<keyword evidence="1" id="KW-0245">EGF-like domain</keyword>
<proteinExistence type="predicted"/>
<dbReference type="PROSITE" id="PS01186">
    <property type="entry name" value="EGF_2"/>
    <property type="match status" value="1"/>
</dbReference>
<feature type="region of interest" description="Disordered" evidence="2">
    <location>
        <begin position="426"/>
        <end position="515"/>
    </location>
</feature>
<feature type="compositionally biased region" description="Pro residues" evidence="2">
    <location>
        <begin position="503"/>
        <end position="515"/>
    </location>
</feature>
<dbReference type="Gene3D" id="3.10.100.10">
    <property type="entry name" value="Mannose-Binding Protein A, subunit A"/>
    <property type="match status" value="1"/>
</dbReference>
<accession>A0A7R8CAS1</accession>
<evidence type="ECO:0000256" key="1">
    <source>
        <dbReference type="PROSITE-ProRule" id="PRU00076"/>
    </source>
</evidence>
<feature type="compositionally biased region" description="Acidic residues" evidence="2">
    <location>
        <begin position="43"/>
        <end position="99"/>
    </location>
</feature>
<dbReference type="Proteomes" id="UP000675881">
    <property type="component" value="Chromosome 1"/>
</dbReference>
<evidence type="ECO:0000256" key="2">
    <source>
        <dbReference type="SAM" id="MobiDB-lite"/>
    </source>
</evidence>
<feature type="compositionally biased region" description="Acidic residues" evidence="2">
    <location>
        <begin position="106"/>
        <end position="124"/>
    </location>
</feature>
<organism evidence="3 4">
    <name type="scientific">Lepeophtheirus salmonis</name>
    <name type="common">Salmon louse</name>
    <name type="synonym">Caligus salmonis</name>
    <dbReference type="NCBI Taxonomy" id="72036"/>
    <lineage>
        <taxon>Eukaryota</taxon>
        <taxon>Metazoa</taxon>
        <taxon>Ecdysozoa</taxon>
        <taxon>Arthropoda</taxon>
        <taxon>Crustacea</taxon>
        <taxon>Multicrustacea</taxon>
        <taxon>Hexanauplia</taxon>
        <taxon>Copepoda</taxon>
        <taxon>Siphonostomatoida</taxon>
        <taxon>Caligidae</taxon>
        <taxon>Lepeophtheirus</taxon>
    </lineage>
</organism>
<dbReference type="PROSITE" id="PS50026">
    <property type="entry name" value="EGF_3"/>
    <property type="match status" value="1"/>
</dbReference>
<name>A0A7R8CAS1_LEPSM</name>
<keyword evidence="4" id="KW-1185">Reference proteome</keyword>
<dbReference type="EMBL" id="HG994580">
    <property type="protein sequence ID" value="CAF2749610.1"/>
    <property type="molecule type" value="Genomic_DNA"/>
</dbReference>
<dbReference type="InterPro" id="IPR000742">
    <property type="entry name" value="EGF"/>
</dbReference>
<feature type="region of interest" description="Disordered" evidence="2">
    <location>
        <begin position="1"/>
        <end position="158"/>
    </location>
</feature>
<dbReference type="OrthoDB" id="6378626at2759"/>
<dbReference type="InterPro" id="IPR016186">
    <property type="entry name" value="C-type_lectin-like/link_sf"/>
</dbReference>
<sequence length="515" mass="57413">MKEGVVVVKEGSTGDGAEEDCVESDDSATPKCSKKEEAASGEAESEGEEAASGEAETEGEEAASGEAESEEEEVTEDQEVDESGDQEEEESGDPEEEESVNQGDAESGDQEEEEESGDPEEEESVNQGDAESGDQEEDQEESENQEEDQESVGDTGTCDIKGIDKKLRGCLNNYESRIQELEDIISSNEGGGLEDQIELVLVKKGVIDCENNTQCDDDKACLDSRVKRDRMLCEDPCERNYCPVQHSECVVSEHKFSCECKEGFHGNATERCVPDGFTAEENGKHYRIFDDSYVEFDNATAKCEELGARLPVLDSPETIKIVKKYLEQSNFTVFEQWDRSSRRVWLGLILSPRSGLVWVDNARVMNYPISSRLFVWEARRALSAEASYADNTRHYGFYIDGDIAKLPGGGRRGAAVLCELLSPSEVPDAYATNEPPQRQDYYPGDQNKNYYDQQPPQNNPYYAPSSQAPPQNNPYQPQARPQIYYPPSRQQPNQARPQSQQPPRRPQGYPPNYPI</sequence>
<protein>
    <submittedName>
        <fullName evidence="3">(salmon louse) hypothetical protein</fullName>
    </submittedName>
</protein>
<feature type="compositionally biased region" description="Acidic residues" evidence="2">
    <location>
        <begin position="16"/>
        <end position="26"/>
    </location>
</feature>